<dbReference type="InterPro" id="IPR003607">
    <property type="entry name" value="HD/PDEase_dom"/>
</dbReference>
<reference evidence="2" key="1">
    <citation type="submission" date="2019-11" db="EMBL/GenBank/DDBJ databases">
        <authorList>
            <person name="Feng L."/>
        </authorList>
    </citation>
    <scope>NUCLEOTIDE SEQUENCE</scope>
    <source>
        <strain evidence="2">ElimosumLFYP34</strain>
    </source>
</reference>
<proteinExistence type="predicted"/>
<dbReference type="PANTHER" id="PTHR45228">
    <property type="entry name" value="CYCLIC DI-GMP PHOSPHODIESTERASE TM_0186-RELATED"/>
    <property type="match status" value="1"/>
</dbReference>
<dbReference type="EC" id="3.1.4.52" evidence="2"/>
<dbReference type="Pfam" id="PF13487">
    <property type="entry name" value="HD_5"/>
    <property type="match status" value="1"/>
</dbReference>
<dbReference type="PROSITE" id="PS51832">
    <property type="entry name" value="HD_GYP"/>
    <property type="match status" value="1"/>
</dbReference>
<dbReference type="PANTHER" id="PTHR45228:SF1">
    <property type="entry name" value="CYCLIC DI-GMP PHOSPHODIESTERASE TM_0186"/>
    <property type="match status" value="1"/>
</dbReference>
<dbReference type="AlphaFoldDB" id="A0A6N2YVS6"/>
<dbReference type="CDD" id="cd00077">
    <property type="entry name" value="HDc"/>
    <property type="match status" value="1"/>
</dbReference>
<dbReference type="EMBL" id="CACRTR010000003">
    <property type="protein sequence ID" value="VYT70941.1"/>
    <property type="molecule type" value="Genomic_DNA"/>
</dbReference>
<sequence length="209" mass="23935">MLEAVNEYLRNCPGEVQKHCQRTGVLMDEILKQLNQESEMSAVRLAGHRPYYYHDLGKCIVPGGVLKKEQNLSPGEWKIMKRHTRFGRILFEQLRELAENSEEKAFCRIGGMVCRDHHERWDGGGYPSGLKGTAIPFLARVCAVADSWDAMVNNRCYRRRLSAKDALSEIEKGMGTQFDPEIAAAFLQMKKHAIHRESQKQPSVEYIVR</sequence>
<gene>
    <name evidence="2" type="primary">rpfG_4</name>
    <name evidence="2" type="ORF">ELLFYP34_01727</name>
</gene>
<dbReference type="InterPro" id="IPR037522">
    <property type="entry name" value="HD_GYP_dom"/>
</dbReference>
<protein>
    <submittedName>
        <fullName evidence="2">Cyclic di-GMP phosphodiesterase response regulator RpfG</fullName>
        <ecNumber evidence="2">3.1.4.52</ecNumber>
    </submittedName>
</protein>
<organism evidence="2">
    <name type="scientific">Eubacterium limosum</name>
    <dbReference type="NCBI Taxonomy" id="1736"/>
    <lineage>
        <taxon>Bacteria</taxon>
        <taxon>Bacillati</taxon>
        <taxon>Bacillota</taxon>
        <taxon>Clostridia</taxon>
        <taxon>Eubacteriales</taxon>
        <taxon>Eubacteriaceae</taxon>
        <taxon>Eubacterium</taxon>
    </lineage>
</organism>
<name>A0A6N2YVS6_EUBLI</name>
<dbReference type="InterPro" id="IPR052020">
    <property type="entry name" value="Cyclic_di-GMP/3'3'-cGAMP_PDE"/>
</dbReference>
<keyword evidence="2" id="KW-0378">Hydrolase</keyword>
<dbReference type="Gene3D" id="1.10.3210.10">
    <property type="entry name" value="Hypothetical protein af1432"/>
    <property type="match status" value="1"/>
</dbReference>
<dbReference type="GO" id="GO:0071111">
    <property type="term" value="F:cyclic-guanylate-specific phosphodiesterase activity"/>
    <property type="evidence" value="ECO:0007669"/>
    <property type="project" value="UniProtKB-EC"/>
</dbReference>
<feature type="domain" description="HD-GYP" evidence="1">
    <location>
        <begin position="1"/>
        <end position="202"/>
    </location>
</feature>
<accession>A0A6N2YVS6</accession>
<evidence type="ECO:0000313" key="2">
    <source>
        <dbReference type="EMBL" id="VYT70941.1"/>
    </source>
</evidence>
<dbReference type="SUPFAM" id="SSF109604">
    <property type="entry name" value="HD-domain/PDEase-like"/>
    <property type="match status" value="1"/>
</dbReference>
<evidence type="ECO:0000259" key="1">
    <source>
        <dbReference type="PROSITE" id="PS51832"/>
    </source>
</evidence>